<reference evidence="2 3" key="1">
    <citation type="submission" date="2020-03" db="EMBL/GenBank/DDBJ databases">
        <title>Draft genome of Streptomyces sp. ventii, isolated from the Axial Seamount in the Pacific Ocean, and resequencing of the two type strains Streptomyces lonarensis strain NCL 716 and Streptomyces bohaiensis strain 11A07.</title>
        <authorList>
            <person name="Loughran R.M."/>
            <person name="Pfannmuller K.M."/>
            <person name="Wasson B.J."/>
            <person name="Deadmond M.C."/>
            <person name="Paddock B.E."/>
            <person name="Koyack M.J."/>
            <person name="Gallegos D.A."/>
            <person name="Mitchell E.A."/>
            <person name="Ushijima B."/>
            <person name="Saw J.H."/>
            <person name="Mcphail K.L."/>
            <person name="Videau P."/>
        </authorList>
    </citation>
    <scope>NUCLEOTIDE SEQUENCE [LARGE SCALE GENOMIC DNA]</scope>
    <source>
        <strain evidence="2 3">11A07</strain>
    </source>
</reference>
<feature type="transmembrane region" description="Helical" evidence="1">
    <location>
        <begin position="41"/>
        <end position="59"/>
    </location>
</feature>
<keyword evidence="1" id="KW-0812">Transmembrane</keyword>
<dbReference type="EMBL" id="JAAVJC010000014">
    <property type="protein sequence ID" value="NJQ14050.1"/>
    <property type="molecule type" value="Genomic_DNA"/>
</dbReference>
<feature type="transmembrane region" description="Helical" evidence="1">
    <location>
        <begin position="104"/>
        <end position="121"/>
    </location>
</feature>
<sequence>MNATPAANPLPGTRGSGMILALFGAVWWCVGSVVLNGPARPAALAVGVLVALVLLVLAARRLDGTGEREAYERSSRTFAWCNAGQGIGIGVVIVAGNVTGHQNLIPAFIAVVVGVHFFPLARPFGHPEYRWTGGLLVLVGAVCSVVALAGAPVTGVLTAAGAGSALVLWSTTVWYLRRGAPAAPAQVGAATATAR</sequence>
<feature type="transmembrane region" description="Helical" evidence="1">
    <location>
        <begin position="133"/>
        <end position="151"/>
    </location>
</feature>
<evidence type="ECO:0000256" key="1">
    <source>
        <dbReference type="SAM" id="Phobius"/>
    </source>
</evidence>
<gene>
    <name evidence="2" type="ORF">HCN52_03600</name>
</gene>
<evidence type="ECO:0000313" key="3">
    <source>
        <dbReference type="Proteomes" id="UP000727056"/>
    </source>
</evidence>
<organism evidence="2 3">
    <name type="scientific">Streptomyces bohaiensis</name>
    <dbReference type="NCBI Taxonomy" id="1431344"/>
    <lineage>
        <taxon>Bacteria</taxon>
        <taxon>Bacillati</taxon>
        <taxon>Actinomycetota</taxon>
        <taxon>Actinomycetes</taxon>
        <taxon>Kitasatosporales</taxon>
        <taxon>Streptomycetaceae</taxon>
        <taxon>Streptomyces</taxon>
    </lineage>
</organism>
<accession>A0ABX1C8X1</accession>
<dbReference type="Proteomes" id="UP000727056">
    <property type="component" value="Unassembled WGS sequence"/>
</dbReference>
<proteinExistence type="predicted"/>
<name>A0ABX1C8X1_9ACTN</name>
<keyword evidence="3" id="KW-1185">Reference proteome</keyword>
<feature type="transmembrane region" description="Helical" evidence="1">
    <location>
        <begin position="157"/>
        <end position="176"/>
    </location>
</feature>
<comment type="caution">
    <text evidence="2">The sequence shown here is derived from an EMBL/GenBank/DDBJ whole genome shotgun (WGS) entry which is preliminary data.</text>
</comment>
<feature type="transmembrane region" description="Helical" evidence="1">
    <location>
        <begin position="79"/>
        <end position="98"/>
    </location>
</feature>
<keyword evidence="1" id="KW-1133">Transmembrane helix</keyword>
<evidence type="ECO:0000313" key="2">
    <source>
        <dbReference type="EMBL" id="NJQ14050.1"/>
    </source>
</evidence>
<protein>
    <submittedName>
        <fullName evidence="2">Uncharacterized protein</fullName>
    </submittedName>
</protein>
<feature type="transmembrane region" description="Helical" evidence="1">
    <location>
        <begin position="17"/>
        <end position="35"/>
    </location>
</feature>
<dbReference type="RefSeq" id="WP_168086880.1">
    <property type="nucleotide sequence ID" value="NZ_BHZH01000100.1"/>
</dbReference>
<keyword evidence="1" id="KW-0472">Membrane</keyword>